<organism evidence="1">
    <name type="scientific">Caldithrix abyssi</name>
    <dbReference type="NCBI Taxonomy" id="187145"/>
    <lineage>
        <taxon>Bacteria</taxon>
        <taxon>Pseudomonadati</taxon>
        <taxon>Calditrichota</taxon>
        <taxon>Calditrichia</taxon>
        <taxon>Calditrichales</taxon>
        <taxon>Calditrichaceae</taxon>
        <taxon>Caldithrix</taxon>
    </lineage>
</organism>
<dbReference type="Proteomes" id="UP000885779">
    <property type="component" value="Unassembled WGS sequence"/>
</dbReference>
<feature type="non-terminal residue" evidence="1">
    <location>
        <position position="130"/>
    </location>
</feature>
<proteinExistence type="predicted"/>
<reference evidence="1" key="1">
    <citation type="journal article" date="2020" name="mSystems">
        <title>Genome- and Community-Level Interaction Insights into Carbon Utilization and Element Cycling Functions of Hydrothermarchaeota in Hydrothermal Sediment.</title>
        <authorList>
            <person name="Zhou Z."/>
            <person name="Liu Y."/>
            <person name="Xu W."/>
            <person name="Pan J."/>
            <person name="Luo Z.H."/>
            <person name="Li M."/>
        </authorList>
    </citation>
    <scope>NUCLEOTIDE SEQUENCE [LARGE SCALE GENOMIC DNA]</scope>
    <source>
        <strain evidence="1">HyVt-577</strain>
    </source>
</reference>
<sequence>MKISKIYSNKNFKNIEFKEEFNTVIAFIKSNKKKDTHNLGKTSLLRVIDFLLLSKIDKKRDKLFGNDLFIGQEFFGEFELNNGKFLLVKRSVDLATKVSFKLLDNKLDGFIVNVDWDIEDLSFDKAKEKL</sequence>
<dbReference type="EMBL" id="DRQG01000089">
    <property type="protein sequence ID" value="HGY55951.1"/>
    <property type="molecule type" value="Genomic_DNA"/>
</dbReference>
<protein>
    <submittedName>
        <fullName evidence="1">DUF2326 domain-containing protein</fullName>
    </submittedName>
</protein>
<name>A0A7V4WW04_CALAY</name>
<comment type="caution">
    <text evidence="1">The sequence shown here is derived from an EMBL/GenBank/DDBJ whole genome shotgun (WGS) entry which is preliminary data.</text>
</comment>
<accession>A0A7V4WW04</accession>
<gene>
    <name evidence="1" type="ORF">ENK44_09630</name>
</gene>
<evidence type="ECO:0000313" key="1">
    <source>
        <dbReference type="EMBL" id="HGY55951.1"/>
    </source>
</evidence>
<dbReference type="AlphaFoldDB" id="A0A7V4WW04"/>